<name>A0ABV5VWL9_9BACL</name>
<accession>A0ABV5VWL9</accession>
<keyword evidence="3" id="KW-1185">Reference proteome</keyword>
<evidence type="ECO:0000256" key="1">
    <source>
        <dbReference type="SAM" id="MobiDB-lite"/>
    </source>
</evidence>
<organism evidence="2 3">
    <name type="scientific">Paenibacillus hodogayensis</name>
    <dbReference type="NCBI Taxonomy" id="279208"/>
    <lineage>
        <taxon>Bacteria</taxon>
        <taxon>Bacillati</taxon>
        <taxon>Bacillota</taxon>
        <taxon>Bacilli</taxon>
        <taxon>Bacillales</taxon>
        <taxon>Paenibacillaceae</taxon>
        <taxon>Paenibacillus</taxon>
    </lineage>
</organism>
<dbReference type="PANTHER" id="PTHR40070:SF1">
    <property type="entry name" value="UPF0478 PROTEIN YTXG"/>
    <property type="match status" value="1"/>
</dbReference>
<dbReference type="InterPro" id="IPR009293">
    <property type="entry name" value="UPF0478"/>
</dbReference>
<dbReference type="Proteomes" id="UP001589619">
    <property type="component" value="Unassembled WGS sequence"/>
</dbReference>
<sequence length="159" mass="17527">MIIQISVACIAVAFIVLVVFLAATLQSVRASLKQVNETLAHVDMKLDTITAETVKLMQRTEHIAGDVEGKLKSLDALFLSVGQVGESVHQITTSVKQVSATVSNSVRAAGEKASRERNRTSEMLEWASLGLHLWRKWQSRKQSGAARPKQPYERIESDV</sequence>
<evidence type="ECO:0000313" key="3">
    <source>
        <dbReference type="Proteomes" id="UP001589619"/>
    </source>
</evidence>
<dbReference type="RefSeq" id="WP_344903482.1">
    <property type="nucleotide sequence ID" value="NZ_BAAAYO010000001.1"/>
</dbReference>
<evidence type="ECO:0000313" key="2">
    <source>
        <dbReference type="EMBL" id="MFB9752714.1"/>
    </source>
</evidence>
<reference evidence="2 3" key="1">
    <citation type="submission" date="2024-09" db="EMBL/GenBank/DDBJ databases">
        <authorList>
            <person name="Sun Q."/>
            <person name="Mori K."/>
        </authorList>
    </citation>
    <scope>NUCLEOTIDE SEQUENCE [LARGE SCALE GENOMIC DNA]</scope>
    <source>
        <strain evidence="2 3">JCM 12520</strain>
    </source>
</reference>
<proteinExistence type="predicted"/>
<gene>
    <name evidence="2" type="ORF">ACFFNY_14205</name>
</gene>
<dbReference type="EMBL" id="JBHMAG010000012">
    <property type="protein sequence ID" value="MFB9752714.1"/>
    <property type="molecule type" value="Genomic_DNA"/>
</dbReference>
<protein>
    <submittedName>
        <fullName evidence="2">DUF948 domain-containing protein</fullName>
    </submittedName>
</protein>
<dbReference type="PANTHER" id="PTHR40070">
    <property type="entry name" value="UPF0478 PROTEIN YTXG"/>
    <property type="match status" value="1"/>
</dbReference>
<feature type="compositionally biased region" description="Basic and acidic residues" evidence="1">
    <location>
        <begin position="150"/>
        <end position="159"/>
    </location>
</feature>
<feature type="region of interest" description="Disordered" evidence="1">
    <location>
        <begin position="140"/>
        <end position="159"/>
    </location>
</feature>
<dbReference type="Gene3D" id="1.20.1480.30">
    <property type="entry name" value="Designed four-helix bundle protein"/>
    <property type="match status" value="1"/>
</dbReference>
<comment type="caution">
    <text evidence="2">The sequence shown here is derived from an EMBL/GenBank/DDBJ whole genome shotgun (WGS) entry which is preliminary data.</text>
</comment>
<dbReference type="Pfam" id="PF06103">
    <property type="entry name" value="DUF948"/>
    <property type="match status" value="1"/>
</dbReference>